<protein>
    <submittedName>
        <fullName evidence="1">Uncharacterized protein</fullName>
    </submittedName>
</protein>
<accession>A0A934SER4</accession>
<sequence length="144" mass="16322">MTALLAIIAFFPSCKDGKKSDPLEHRAQISINKNSGKKTEREAIRFALEFIKTAYGQDVANELSNSEFPTNVVYNSQENEWYVALTNGISTINVILDGSLRKGTLVRMDGLIYKKNIEDVVDRRNPPLFTIDEFKEICKLPHNE</sequence>
<evidence type="ECO:0000313" key="1">
    <source>
        <dbReference type="EMBL" id="MBK1883848.1"/>
    </source>
</evidence>
<dbReference type="EMBL" id="JAENIJ010000029">
    <property type="protein sequence ID" value="MBK1883848.1"/>
    <property type="molecule type" value="Genomic_DNA"/>
</dbReference>
<evidence type="ECO:0000313" key="2">
    <source>
        <dbReference type="Proteomes" id="UP000603141"/>
    </source>
</evidence>
<organism evidence="1 2">
    <name type="scientific">Luteolibacter pohnpeiensis</name>
    <dbReference type="NCBI Taxonomy" id="454153"/>
    <lineage>
        <taxon>Bacteria</taxon>
        <taxon>Pseudomonadati</taxon>
        <taxon>Verrucomicrobiota</taxon>
        <taxon>Verrucomicrobiia</taxon>
        <taxon>Verrucomicrobiales</taxon>
        <taxon>Verrucomicrobiaceae</taxon>
        <taxon>Luteolibacter</taxon>
    </lineage>
</organism>
<dbReference type="AlphaFoldDB" id="A0A934SER4"/>
<gene>
    <name evidence="1" type="ORF">JIN85_15630</name>
</gene>
<name>A0A934SER4_9BACT</name>
<proteinExistence type="predicted"/>
<comment type="caution">
    <text evidence="1">The sequence shown here is derived from an EMBL/GenBank/DDBJ whole genome shotgun (WGS) entry which is preliminary data.</text>
</comment>
<keyword evidence="2" id="KW-1185">Reference proteome</keyword>
<dbReference type="Proteomes" id="UP000603141">
    <property type="component" value="Unassembled WGS sequence"/>
</dbReference>
<reference evidence="1" key="1">
    <citation type="submission" date="2021-01" db="EMBL/GenBank/DDBJ databases">
        <title>Modified the classification status of verrucomicrobia.</title>
        <authorList>
            <person name="Feng X."/>
        </authorList>
    </citation>
    <scope>NUCLEOTIDE SEQUENCE</scope>
    <source>
        <strain evidence="1">KCTC 22041</strain>
    </source>
</reference>